<evidence type="ECO:0000256" key="1">
    <source>
        <dbReference type="SAM" id="Phobius"/>
    </source>
</evidence>
<proteinExistence type="predicted"/>
<keyword evidence="1" id="KW-1133">Transmembrane helix</keyword>
<accession>A0A0E9XI75</accession>
<organism evidence="2">
    <name type="scientific">Anguilla anguilla</name>
    <name type="common">European freshwater eel</name>
    <name type="synonym">Muraena anguilla</name>
    <dbReference type="NCBI Taxonomy" id="7936"/>
    <lineage>
        <taxon>Eukaryota</taxon>
        <taxon>Metazoa</taxon>
        <taxon>Chordata</taxon>
        <taxon>Craniata</taxon>
        <taxon>Vertebrata</taxon>
        <taxon>Euteleostomi</taxon>
        <taxon>Actinopterygii</taxon>
        <taxon>Neopterygii</taxon>
        <taxon>Teleostei</taxon>
        <taxon>Anguilliformes</taxon>
        <taxon>Anguillidae</taxon>
        <taxon>Anguilla</taxon>
    </lineage>
</organism>
<dbReference type="EMBL" id="GBXM01006426">
    <property type="protein sequence ID" value="JAI02152.1"/>
    <property type="molecule type" value="Transcribed_RNA"/>
</dbReference>
<evidence type="ECO:0000313" key="2">
    <source>
        <dbReference type="EMBL" id="JAI02152.1"/>
    </source>
</evidence>
<protein>
    <submittedName>
        <fullName evidence="2">Uncharacterized protein</fullName>
    </submittedName>
</protein>
<keyword evidence="1" id="KW-0472">Membrane</keyword>
<reference evidence="2" key="1">
    <citation type="submission" date="2014-11" db="EMBL/GenBank/DDBJ databases">
        <authorList>
            <person name="Amaro Gonzalez C."/>
        </authorList>
    </citation>
    <scope>NUCLEOTIDE SEQUENCE</scope>
</reference>
<feature type="transmembrane region" description="Helical" evidence="1">
    <location>
        <begin position="24"/>
        <end position="44"/>
    </location>
</feature>
<keyword evidence="1" id="KW-0812">Transmembrane</keyword>
<name>A0A0E9XI75_ANGAN</name>
<dbReference type="AlphaFoldDB" id="A0A0E9XI75"/>
<sequence length="52" mass="6022">MQTVYFDTHNVLAVSLINLFYDMIFSYPLWFALLVLSLIWFSCLETKAAGSK</sequence>
<reference evidence="2" key="2">
    <citation type="journal article" date="2015" name="Fish Shellfish Immunol.">
        <title>Early steps in the European eel (Anguilla anguilla)-Vibrio vulnificus interaction in the gills: Role of the RtxA13 toxin.</title>
        <authorList>
            <person name="Callol A."/>
            <person name="Pajuelo D."/>
            <person name="Ebbesson L."/>
            <person name="Teles M."/>
            <person name="MacKenzie S."/>
            <person name="Amaro C."/>
        </authorList>
    </citation>
    <scope>NUCLEOTIDE SEQUENCE</scope>
</reference>